<sequence>MEIDTMDPAALSSTIGSPDLLPTKQRSDSQGSQKSLSGEDLIIQVSRMVKDRARAELIVLELMEEYNFNFHEFKQLLKDNNLEVSFSRVKYQDIAPKIGLQPYGDGLDIPTFPIFQARLSNDLFQKILEDIQLFTYQYRPLPLHDTEEARSRFLSAYFNRIVGIFSGLIYNTPESMLEGKIVSKGRIEYQFKTFGGVTILFIEVKLSIGSLRERLDCIAQVVAEANGVCVQPIDLKIQANLSEACAWMNFQQGFRVPIIAVLCDGRSFTFFKFLDRRQTRTASPQFFIGQFPNGSLEQVIIGMAPGVDPTNFFHHSRSICESLFYVFLTGYHCGLKAHWDRSMEAVKRQGHGKQSTPLWQKAVHLAGDAVNSAKLAYTQWEEGQVEESKKSAESVLEYLACSIDEVPRTQPPFDLLKLFRQESADMNA</sequence>
<evidence type="ECO:0000256" key="1">
    <source>
        <dbReference type="SAM" id="MobiDB-lite"/>
    </source>
</evidence>
<gene>
    <name evidence="2" type="ORF">GP486_001906</name>
</gene>
<feature type="region of interest" description="Disordered" evidence="1">
    <location>
        <begin position="1"/>
        <end position="35"/>
    </location>
</feature>
<proteinExistence type="predicted"/>
<evidence type="ECO:0000313" key="3">
    <source>
        <dbReference type="Proteomes" id="UP000750711"/>
    </source>
</evidence>
<protein>
    <submittedName>
        <fullName evidence="2">Uncharacterized protein</fullName>
    </submittedName>
</protein>
<accession>A0A9P8RS72</accession>
<dbReference type="EMBL" id="JAGHQM010000190">
    <property type="protein sequence ID" value="KAH0563526.1"/>
    <property type="molecule type" value="Genomic_DNA"/>
</dbReference>
<organism evidence="2 3">
    <name type="scientific">Trichoglossum hirsutum</name>
    <dbReference type="NCBI Taxonomy" id="265104"/>
    <lineage>
        <taxon>Eukaryota</taxon>
        <taxon>Fungi</taxon>
        <taxon>Dikarya</taxon>
        <taxon>Ascomycota</taxon>
        <taxon>Pezizomycotina</taxon>
        <taxon>Geoglossomycetes</taxon>
        <taxon>Geoglossales</taxon>
        <taxon>Geoglossaceae</taxon>
        <taxon>Trichoglossum</taxon>
    </lineage>
</organism>
<dbReference type="AlphaFoldDB" id="A0A9P8RS72"/>
<keyword evidence="3" id="KW-1185">Reference proteome</keyword>
<reference evidence="2" key="1">
    <citation type="submission" date="2021-03" db="EMBL/GenBank/DDBJ databases">
        <title>Comparative genomics and phylogenomic investigation of the class Geoglossomycetes provide insights into ecological specialization and systematics.</title>
        <authorList>
            <person name="Melie T."/>
            <person name="Pirro S."/>
            <person name="Miller A.N."/>
            <person name="Quandt A."/>
        </authorList>
    </citation>
    <scope>NUCLEOTIDE SEQUENCE</scope>
    <source>
        <strain evidence="2">CAQ_001_2017</strain>
    </source>
</reference>
<comment type="caution">
    <text evidence="2">The sequence shown here is derived from an EMBL/GenBank/DDBJ whole genome shotgun (WGS) entry which is preliminary data.</text>
</comment>
<name>A0A9P8RS72_9PEZI</name>
<dbReference type="Proteomes" id="UP000750711">
    <property type="component" value="Unassembled WGS sequence"/>
</dbReference>
<evidence type="ECO:0000313" key="2">
    <source>
        <dbReference type="EMBL" id="KAH0563526.1"/>
    </source>
</evidence>